<dbReference type="AlphaFoldDB" id="A0AAD5Y618"/>
<evidence type="ECO:0000313" key="3">
    <source>
        <dbReference type="Proteomes" id="UP001210925"/>
    </source>
</evidence>
<organism evidence="2 3">
    <name type="scientific">Boothiomyces macroporosus</name>
    <dbReference type="NCBI Taxonomy" id="261099"/>
    <lineage>
        <taxon>Eukaryota</taxon>
        <taxon>Fungi</taxon>
        <taxon>Fungi incertae sedis</taxon>
        <taxon>Chytridiomycota</taxon>
        <taxon>Chytridiomycota incertae sedis</taxon>
        <taxon>Chytridiomycetes</taxon>
        <taxon>Rhizophydiales</taxon>
        <taxon>Terramycetaceae</taxon>
        <taxon>Boothiomyces</taxon>
    </lineage>
</organism>
<name>A0AAD5Y618_9FUNG</name>
<feature type="region of interest" description="Disordered" evidence="1">
    <location>
        <begin position="1"/>
        <end position="32"/>
    </location>
</feature>
<keyword evidence="3" id="KW-1185">Reference proteome</keyword>
<gene>
    <name evidence="2" type="ORF">HK103_004110</name>
</gene>
<evidence type="ECO:0000256" key="1">
    <source>
        <dbReference type="SAM" id="MobiDB-lite"/>
    </source>
</evidence>
<sequence>MQTPKPQFQTHNDSFSEEDQFYTSQYQEKTPQNKSWSQQLCLAYECNGVLTYANPITGQRFAFCRSEENDSPIFLPALSKILYGAHLPSNRNWSHVVVPQQEQNMSIDERYV</sequence>
<proteinExistence type="predicted"/>
<accession>A0AAD5Y618</accession>
<evidence type="ECO:0000313" key="2">
    <source>
        <dbReference type="EMBL" id="KAJ3257976.1"/>
    </source>
</evidence>
<comment type="caution">
    <text evidence="2">The sequence shown here is derived from an EMBL/GenBank/DDBJ whole genome shotgun (WGS) entry which is preliminary data.</text>
</comment>
<feature type="compositionally biased region" description="Polar residues" evidence="1">
    <location>
        <begin position="1"/>
        <end position="13"/>
    </location>
</feature>
<dbReference type="EMBL" id="JADGKB010000032">
    <property type="protein sequence ID" value="KAJ3257976.1"/>
    <property type="molecule type" value="Genomic_DNA"/>
</dbReference>
<protein>
    <submittedName>
        <fullName evidence="2">Uncharacterized protein</fullName>
    </submittedName>
</protein>
<reference evidence="2" key="1">
    <citation type="submission" date="2020-05" db="EMBL/GenBank/DDBJ databases">
        <title>Phylogenomic resolution of chytrid fungi.</title>
        <authorList>
            <person name="Stajich J.E."/>
            <person name="Amses K."/>
            <person name="Simmons R."/>
            <person name="Seto K."/>
            <person name="Myers J."/>
            <person name="Bonds A."/>
            <person name="Quandt C.A."/>
            <person name="Barry K."/>
            <person name="Liu P."/>
            <person name="Grigoriev I."/>
            <person name="Longcore J.E."/>
            <person name="James T.Y."/>
        </authorList>
    </citation>
    <scope>NUCLEOTIDE SEQUENCE</scope>
    <source>
        <strain evidence="2">PLAUS21</strain>
    </source>
</reference>
<feature type="compositionally biased region" description="Polar residues" evidence="1">
    <location>
        <begin position="21"/>
        <end position="32"/>
    </location>
</feature>
<dbReference type="Proteomes" id="UP001210925">
    <property type="component" value="Unassembled WGS sequence"/>
</dbReference>